<sequence length="519" mass="58006">MTAPRNEISSGFPEVRAAQYVRMSTEHQRYSTENQADAIRDYAARYNCAIVRTYADEGKSGLNIDGRAGLQKLIADVTGGHADFEIVLVYDISRWGRFQDADESAYYEYLCRRAGVRVEYCAEPFDNDGSLGSDIQKMLKRKMAGEYSRELSVKVFAGQCRLIEKGFRQGGPAGFGLRRQLVDEAGRSKALLARLEHKSIQTDRVVLVPGPSDEIEVVRHIYQSFVEDGRNEGEIAIMLNAEGIRTDLGRDWTRGTVHQVLINEKYIGNNVWNRGTAALKRKRTRNEPSMLIRAEGAFPAIVDRLLFDAAQAIIRGRSARLSDADMLDVLRRLLAEHGYLSGLMIDEAADCPSSSAYRSRFGSLLRTYSLVGYAPDRDFAYVESNRRLRQRNPQVVDEVLAALRAAGASVVLDPETAILTINEEVTAALLLCRCTQTAAGSLRWLIRLDGPVPPDITIAVRMEPGEEAVRDYYLLPSLDGRAARLRLAERNEAGLDTFRFATLEALYELMRRIPLAEVA</sequence>
<dbReference type="Gene3D" id="3.40.50.1390">
    <property type="entry name" value="Resolvase, N-terminal catalytic domain"/>
    <property type="match status" value="1"/>
</dbReference>
<dbReference type="PANTHER" id="PTHR30461">
    <property type="entry name" value="DNA-INVERTASE FROM LAMBDOID PROPHAGE"/>
    <property type="match status" value="1"/>
</dbReference>
<dbReference type="GO" id="GO:0003677">
    <property type="term" value="F:DNA binding"/>
    <property type="evidence" value="ECO:0007669"/>
    <property type="project" value="InterPro"/>
</dbReference>
<dbReference type="PROSITE" id="PS51737">
    <property type="entry name" value="RECOMBINASE_DNA_BIND"/>
    <property type="match status" value="1"/>
</dbReference>
<dbReference type="Gene3D" id="3.90.1750.20">
    <property type="entry name" value="Putative Large Serine Recombinase, Chain B, Domain 2"/>
    <property type="match status" value="1"/>
</dbReference>
<dbReference type="EMBL" id="CP000782">
    <property type="protein sequence ID" value="ABS70023.1"/>
    <property type="molecule type" value="Genomic_DNA"/>
</dbReference>
<dbReference type="InterPro" id="IPR006119">
    <property type="entry name" value="Resolv_N"/>
</dbReference>
<evidence type="ECO:0000313" key="3">
    <source>
        <dbReference type="EMBL" id="ABS70023.1"/>
    </source>
</evidence>
<keyword evidence="4" id="KW-1185">Reference proteome</keyword>
<dbReference type="InterPro" id="IPR036162">
    <property type="entry name" value="Resolvase-like_N_sf"/>
</dbReference>
<gene>
    <name evidence="3" type="ordered locus">Xaut_4807</name>
</gene>
<dbReference type="eggNOG" id="COG1961">
    <property type="taxonomic scope" value="Bacteria"/>
</dbReference>
<dbReference type="CDD" id="cd00338">
    <property type="entry name" value="Ser_Recombinase"/>
    <property type="match status" value="1"/>
</dbReference>
<accession>A7IPS7</accession>
<dbReference type="InterPro" id="IPR011109">
    <property type="entry name" value="DNA_bind_recombinase_dom"/>
</dbReference>
<dbReference type="Pfam" id="PF00239">
    <property type="entry name" value="Resolvase"/>
    <property type="match status" value="1"/>
</dbReference>
<dbReference type="InterPro" id="IPR038109">
    <property type="entry name" value="DNA_bind_recomb_sf"/>
</dbReference>
<dbReference type="FunFam" id="3.40.50.1390:FF:000008">
    <property type="entry name" value="DNA recombinase"/>
    <property type="match status" value="1"/>
</dbReference>
<organism evidence="3 4">
    <name type="scientific">Xanthobacter autotrophicus (strain ATCC BAA-1158 / Py2)</name>
    <dbReference type="NCBI Taxonomy" id="78245"/>
    <lineage>
        <taxon>Bacteria</taxon>
        <taxon>Pseudomonadati</taxon>
        <taxon>Pseudomonadota</taxon>
        <taxon>Alphaproteobacteria</taxon>
        <taxon>Hyphomicrobiales</taxon>
        <taxon>Xanthobacteraceae</taxon>
        <taxon>Xanthobacter</taxon>
    </lineage>
</organism>
<geneLocation type="plasmid" evidence="3 4">
    <name>pXAUT01</name>
</geneLocation>
<dbReference type="SUPFAM" id="SSF53041">
    <property type="entry name" value="Resolvase-like"/>
    <property type="match status" value="1"/>
</dbReference>
<proteinExistence type="predicted"/>
<evidence type="ECO:0000259" key="1">
    <source>
        <dbReference type="PROSITE" id="PS51736"/>
    </source>
</evidence>
<feature type="domain" description="Recombinase" evidence="2">
    <location>
        <begin position="196"/>
        <end position="320"/>
    </location>
</feature>
<dbReference type="SMART" id="SM00857">
    <property type="entry name" value="Resolvase"/>
    <property type="match status" value="1"/>
</dbReference>
<dbReference type="PANTHER" id="PTHR30461:SF23">
    <property type="entry name" value="DNA RECOMBINASE-RELATED"/>
    <property type="match status" value="1"/>
</dbReference>
<name>A7IPS7_XANP2</name>
<dbReference type="AlphaFoldDB" id="A7IPS7"/>
<dbReference type="HOGENOM" id="CLU_522558_0_0_5"/>
<reference evidence="3 4" key="1">
    <citation type="submission" date="2007-07" db="EMBL/GenBank/DDBJ databases">
        <title>Complete sequence of plasmid pXAUT01 of Xanthobacter autotrophicus Py2.</title>
        <authorList>
            <consortium name="US DOE Joint Genome Institute"/>
            <person name="Copeland A."/>
            <person name="Lucas S."/>
            <person name="Lapidus A."/>
            <person name="Barry K."/>
            <person name="Glavina del Rio T."/>
            <person name="Hammon N."/>
            <person name="Israni S."/>
            <person name="Dalin E."/>
            <person name="Tice H."/>
            <person name="Pitluck S."/>
            <person name="Sims D."/>
            <person name="Brettin T."/>
            <person name="Bruce D."/>
            <person name="Detter J.C."/>
            <person name="Han C."/>
            <person name="Tapia R."/>
            <person name="Brainard J."/>
            <person name="Schmutz J."/>
            <person name="Larimer F."/>
            <person name="Land M."/>
            <person name="Hauser L."/>
            <person name="Kyrpides N."/>
            <person name="Kim E."/>
            <person name="Ensigns S.A."/>
            <person name="Richardson P."/>
        </authorList>
    </citation>
    <scope>NUCLEOTIDE SEQUENCE [LARGE SCALE GENOMIC DNA]</scope>
    <source>
        <strain evidence="4">ATCC BAA-1158 / Py2</strain>
        <plasmid evidence="4">Plasmid pXAUT01</plasmid>
    </source>
</reference>
<dbReference type="Proteomes" id="UP000002417">
    <property type="component" value="Plasmid pXAUT01"/>
</dbReference>
<keyword evidence="3" id="KW-0614">Plasmid</keyword>
<dbReference type="PhylomeDB" id="A7IPS7"/>
<evidence type="ECO:0000259" key="2">
    <source>
        <dbReference type="PROSITE" id="PS51737"/>
    </source>
</evidence>
<dbReference type="InterPro" id="IPR050639">
    <property type="entry name" value="SSR_resolvase"/>
</dbReference>
<evidence type="ECO:0000313" key="4">
    <source>
        <dbReference type="Proteomes" id="UP000002417"/>
    </source>
</evidence>
<protein>
    <submittedName>
        <fullName evidence="3">Recombinase</fullName>
    </submittedName>
</protein>
<dbReference type="KEGG" id="xau:Xaut_4807"/>
<dbReference type="PROSITE" id="PS51736">
    <property type="entry name" value="RECOMBINASES_3"/>
    <property type="match status" value="1"/>
</dbReference>
<dbReference type="GO" id="GO:0000150">
    <property type="term" value="F:DNA strand exchange activity"/>
    <property type="evidence" value="ECO:0007669"/>
    <property type="project" value="InterPro"/>
</dbReference>
<dbReference type="Pfam" id="PF07508">
    <property type="entry name" value="Recombinase"/>
    <property type="match status" value="1"/>
</dbReference>
<feature type="domain" description="Resolvase/invertase-type recombinase catalytic" evidence="1">
    <location>
        <begin position="16"/>
        <end position="170"/>
    </location>
</feature>